<dbReference type="Proteomes" id="UP001589748">
    <property type="component" value="Unassembled WGS sequence"/>
</dbReference>
<reference evidence="1 2" key="1">
    <citation type="submission" date="2024-09" db="EMBL/GenBank/DDBJ databases">
        <authorList>
            <person name="Sun Q."/>
            <person name="Mori K."/>
        </authorList>
    </citation>
    <scope>NUCLEOTIDE SEQUENCE [LARGE SCALE GENOMIC DNA]</scope>
    <source>
        <strain evidence="1 2">TISTR 1856</strain>
    </source>
</reference>
<dbReference type="EMBL" id="JBHMDM010000012">
    <property type="protein sequence ID" value="MFB9378787.1"/>
    <property type="molecule type" value="Genomic_DNA"/>
</dbReference>
<comment type="caution">
    <text evidence="1">The sequence shown here is derived from an EMBL/GenBank/DDBJ whole genome shotgun (WGS) entry which is preliminary data.</text>
</comment>
<evidence type="ECO:0000313" key="2">
    <source>
        <dbReference type="Proteomes" id="UP001589748"/>
    </source>
</evidence>
<evidence type="ECO:0000313" key="1">
    <source>
        <dbReference type="EMBL" id="MFB9378787.1"/>
    </source>
</evidence>
<dbReference type="InterPro" id="IPR023393">
    <property type="entry name" value="START-like_dom_sf"/>
</dbReference>
<protein>
    <submittedName>
        <fullName evidence="1">SRPBCC family protein</fullName>
    </submittedName>
</protein>
<sequence length="151" mass="16074">MSFPGASERSVQVRGPAAPQRVWEDYAQFANWSRWSPQIRGVATDRPRITAGAVGQVLGPAGLRVDFRILDVDEAARRWTWRVGLGAVGMTMRHSVIGIPGGTLTGLLIGGPGPAIHAYAPVARLALRRLVSAPGSGGGSPRGRPPRPRPR</sequence>
<dbReference type="InterPro" id="IPR019587">
    <property type="entry name" value="Polyketide_cyclase/dehydratase"/>
</dbReference>
<dbReference type="Gene3D" id="3.30.530.20">
    <property type="match status" value="1"/>
</dbReference>
<keyword evidence="2" id="KW-1185">Reference proteome</keyword>
<dbReference type="RefSeq" id="WP_380134386.1">
    <property type="nucleotide sequence ID" value="NZ_JBHLUI010000001.1"/>
</dbReference>
<proteinExistence type="predicted"/>
<gene>
    <name evidence="1" type="ORF">ACFFVI_17635</name>
</gene>
<accession>A0ABV5LXG5</accession>
<name>A0ABV5LXG5_9ACTN</name>
<dbReference type="Pfam" id="PF10604">
    <property type="entry name" value="Polyketide_cyc2"/>
    <property type="match status" value="1"/>
</dbReference>
<dbReference type="SUPFAM" id="SSF55961">
    <property type="entry name" value="Bet v1-like"/>
    <property type="match status" value="1"/>
</dbReference>
<organism evidence="1 2">
    <name type="scientific">Kineococcus gynurae</name>
    <dbReference type="NCBI Taxonomy" id="452979"/>
    <lineage>
        <taxon>Bacteria</taxon>
        <taxon>Bacillati</taxon>
        <taxon>Actinomycetota</taxon>
        <taxon>Actinomycetes</taxon>
        <taxon>Kineosporiales</taxon>
        <taxon>Kineosporiaceae</taxon>
        <taxon>Kineococcus</taxon>
    </lineage>
</organism>